<accession>A0A9D2XC26</accession>
<organism evidence="3 4">
    <name type="scientific">Nothobranchius furzeri</name>
    <name type="common">Turquoise killifish</name>
    <dbReference type="NCBI Taxonomy" id="105023"/>
    <lineage>
        <taxon>Eukaryota</taxon>
        <taxon>Metazoa</taxon>
        <taxon>Chordata</taxon>
        <taxon>Craniata</taxon>
        <taxon>Vertebrata</taxon>
        <taxon>Euteleostomi</taxon>
        <taxon>Actinopterygii</taxon>
        <taxon>Neopterygii</taxon>
        <taxon>Teleostei</taxon>
        <taxon>Neoteleostei</taxon>
        <taxon>Acanthomorphata</taxon>
        <taxon>Ovalentaria</taxon>
        <taxon>Atherinomorphae</taxon>
        <taxon>Cyprinodontiformes</taxon>
        <taxon>Nothobranchiidae</taxon>
        <taxon>Nothobranchius</taxon>
    </lineage>
</organism>
<keyword evidence="2" id="KW-0812">Transmembrane</keyword>
<feature type="transmembrane region" description="Helical" evidence="2">
    <location>
        <begin position="382"/>
        <end position="404"/>
    </location>
</feature>
<proteinExistence type="predicted"/>
<dbReference type="PANTHER" id="PTHR17384:SF7">
    <property type="entry name" value="P-SELECTIN GLYCOPROTEIN LIGAND 1"/>
    <property type="match status" value="1"/>
</dbReference>
<feature type="compositionally biased region" description="Polar residues" evidence="1">
    <location>
        <begin position="272"/>
        <end position="282"/>
    </location>
</feature>
<dbReference type="EMBL" id="JAAVVJ010035011">
    <property type="protein sequence ID" value="KAF7198898.1"/>
    <property type="molecule type" value="Genomic_DNA"/>
</dbReference>
<sequence>MNESERSSASHLPGLFMPKMLPSIKMYALLLWGGCFVFAVESMTTSTPQNRTTNITVEANYAAKQPTTAEVLHPAAWSSMHRHEDVSPTVAKAVSQTDATEGVISDKSGNSKDAVTTATADANISKVPASTEELKTDSDAPAVTTAKGVETFSTPTTKTTPEAQPAPVEATARVTRVTTTEVQPSPSVTTTDESQSPLHLTGTFSHTLHQPHLSSASVFIYKNTPENTPATTVATVAVSSQQPLFTTGIISVKPSTTSSNVTTQNVATFTQDIHNSTSSSPTPEKATTTLSTASQSASTTSTLASKSETAWPTSSTAEPLSSTTLNSTSPVGALIPRKPKRLPISTTKPTPAATAIPCEACRISPNTEIQTCSTRGVAKQCLIVIAVLAGLATIFMLSTIVLCVKLSARKPKAKKQQGTEMMCISSLLPEKTPTYTRHRNPISNGVLVLPGYGDSDEEAGDNVTLSSFLPESDCYV</sequence>
<feature type="region of interest" description="Disordered" evidence="1">
    <location>
        <begin position="272"/>
        <end position="349"/>
    </location>
</feature>
<dbReference type="InterPro" id="IPR026195">
    <property type="entry name" value="PSGL-1"/>
</dbReference>
<keyword evidence="2" id="KW-1133">Transmembrane helix</keyword>
<feature type="compositionally biased region" description="Low complexity" evidence="1">
    <location>
        <begin position="285"/>
        <end position="310"/>
    </location>
</feature>
<dbReference type="GO" id="GO:0050901">
    <property type="term" value="P:leukocyte tethering or rolling"/>
    <property type="evidence" value="ECO:0007669"/>
    <property type="project" value="TreeGrafter"/>
</dbReference>
<name>A0A9D2XC26_NOTFU</name>
<dbReference type="AlphaFoldDB" id="A0A9D2XC26"/>
<evidence type="ECO:0000256" key="2">
    <source>
        <dbReference type="SAM" id="Phobius"/>
    </source>
</evidence>
<evidence type="ECO:0000256" key="1">
    <source>
        <dbReference type="SAM" id="MobiDB-lite"/>
    </source>
</evidence>
<feature type="region of interest" description="Disordered" evidence="1">
    <location>
        <begin position="149"/>
        <end position="170"/>
    </location>
</feature>
<comment type="caution">
    <text evidence="3">The sequence shown here is derived from an EMBL/GenBank/DDBJ whole genome shotgun (WGS) entry which is preliminary data.</text>
</comment>
<dbReference type="Proteomes" id="UP000822369">
    <property type="component" value="Unassembled WGS sequence"/>
</dbReference>
<dbReference type="GO" id="GO:0005886">
    <property type="term" value="C:plasma membrane"/>
    <property type="evidence" value="ECO:0007669"/>
    <property type="project" value="TreeGrafter"/>
</dbReference>
<keyword evidence="2" id="KW-0472">Membrane</keyword>
<evidence type="ECO:0000313" key="3">
    <source>
        <dbReference type="EMBL" id="KAF7198898.1"/>
    </source>
</evidence>
<gene>
    <name evidence="3" type="primary">selplg</name>
    <name evidence="3" type="ORF">G4P62_001974</name>
</gene>
<feature type="compositionally biased region" description="Low complexity" evidence="1">
    <location>
        <begin position="320"/>
        <end position="329"/>
    </location>
</feature>
<dbReference type="PANTHER" id="PTHR17384">
    <property type="entry name" value="P-SELECTIN GLYCOPROTEIN LIGAND-1"/>
    <property type="match status" value="1"/>
</dbReference>
<dbReference type="KEGG" id="nfu:107373466"/>
<evidence type="ECO:0000313" key="4">
    <source>
        <dbReference type="Proteomes" id="UP000822369"/>
    </source>
</evidence>
<feature type="compositionally biased region" description="Low complexity" evidence="1">
    <location>
        <begin position="151"/>
        <end position="170"/>
    </location>
</feature>
<protein>
    <submittedName>
        <fullName evidence="3">Transcript variant X1</fullName>
    </submittedName>
</protein>
<reference evidence="3" key="1">
    <citation type="submission" date="2020-03" db="EMBL/GenBank/DDBJ databases">
        <title>Intra-Species Differences in Population Size shape Life History and Genome Evolution.</title>
        <authorList>
            <person name="Willemsen D."/>
            <person name="Cui R."/>
            <person name="Valenzano D.R."/>
        </authorList>
    </citation>
    <scope>NUCLEOTIDE SEQUENCE</scope>
    <source>
        <strain evidence="3">GRZ</strain>
        <tissue evidence="3">Whole</tissue>
    </source>
</reference>